<organism evidence="1 2">
    <name type="scientific">Rhodocista pekingensis</name>
    <dbReference type="NCBI Taxonomy" id="201185"/>
    <lineage>
        <taxon>Bacteria</taxon>
        <taxon>Pseudomonadati</taxon>
        <taxon>Pseudomonadota</taxon>
        <taxon>Alphaproteobacteria</taxon>
        <taxon>Rhodospirillales</taxon>
        <taxon>Azospirillaceae</taxon>
        <taxon>Rhodocista</taxon>
    </lineage>
</organism>
<keyword evidence="2" id="KW-1185">Reference proteome</keyword>
<reference evidence="2" key="1">
    <citation type="journal article" date="2019" name="Int. J. Syst. Evol. Microbiol.">
        <title>The Global Catalogue of Microorganisms (GCM) 10K type strain sequencing project: providing services to taxonomists for standard genome sequencing and annotation.</title>
        <authorList>
            <consortium name="The Broad Institute Genomics Platform"/>
            <consortium name="The Broad Institute Genome Sequencing Center for Infectious Disease"/>
            <person name="Wu L."/>
            <person name="Ma J."/>
        </authorList>
    </citation>
    <scope>NUCLEOTIDE SEQUENCE [LARGE SCALE GENOMIC DNA]</scope>
    <source>
        <strain evidence="2">CGMCC 1.16275</strain>
    </source>
</reference>
<protein>
    <submittedName>
        <fullName evidence="1">Uncharacterized protein</fullName>
    </submittedName>
</protein>
<evidence type="ECO:0000313" key="2">
    <source>
        <dbReference type="Proteomes" id="UP001596456"/>
    </source>
</evidence>
<name>A0ABW2L058_9PROT</name>
<gene>
    <name evidence="1" type="ORF">ACFQPS_16065</name>
</gene>
<evidence type="ECO:0000313" key="1">
    <source>
        <dbReference type="EMBL" id="MFC7334684.1"/>
    </source>
</evidence>
<proteinExistence type="predicted"/>
<dbReference type="Proteomes" id="UP001596456">
    <property type="component" value="Unassembled WGS sequence"/>
</dbReference>
<dbReference type="RefSeq" id="WP_377360231.1">
    <property type="nucleotide sequence ID" value="NZ_JBHTCM010000018.1"/>
</dbReference>
<comment type="caution">
    <text evidence="1">The sequence shown here is derived from an EMBL/GenBank/DDBJ whole genome shotgun (WGS) entry which is preliminary data.</text>
</comment>
<dbReference type="EMBL" id="JBHTCM010000018">
    <property type="protein sequence ID" value="MFC7334684.1"/>
    <property type="molecule type" value="Genomic_DNA"/>
</dbReference>
<accession>A0ABW2L058</accession>
<sequence>MADQDDPGKALAAARDVARRLNDSLDELRAVLPVTGTGLAYMPEKFRTEADALLHRFRTLHGLLAGRVLPAAMGRAGLEARGKTARELAGLLAGMRLVPDAEAFDHLTRLRDRLRDAFPVDPAEEAELLNATARAVPHLVALLAGLEAAAGAAGTDDGGTDAGRAP</sequence>